<proteinExistence type="predicted"/>
<dbReference type="Pfam" id="PF12339">
    <property type="entry name" value="DNAJ_related"/>
    <property type="match status" value="1"/>
</dbReference>
<dbReference type="Gene3D" id="1.10.287.110">
    <property type="entry name" value="DnaJ domain"/>
    <property type="match status" value="1"/>
</dbReference>
<dbReference type="InterPro" id="IPR021059">
    <property type="entry name" value="DnaJ-related_N"/>
</dbReference>
<protein>
    <recommendedName>
        <fullName evidence="1">J domain-containing protein</fullName>
    </recommendedName>
</protein>
<sequence>MQLTESLSLEILSILKSTDNDLCLYDLMQRLEAAGYDLADCDRPADDFNVKMFRKNFIVMNGLYQLHKDLSGSGYCLFISSLKIAILPDNVEKSGEVKQKSIILTDESNHAEVENVASDRALAEYYLNWDNFNTVDKYDVDRLLIEFWERFALHTNHQQAKDRRSGALEVLALEPGADWADIQSAYRNMVAKIHPDKGGESSQFIKVREAYLVLKSIRML</sequence>
<gene>
    <name evidence="2" type="ORF">MNBD_GAMMA11-970</name>
</gene>
<accession>A0A3B0XFC9</accession>
<evidence type="ECO:0000259" key="1">
    <source>
        <dbReference type="PROSITE" id="PS50076"/>
    </source>
</evidence>
<organism evidence="2">
    <name type="scientific">hydrothermal vent metagenome</name>
    <dbReference type="NCBI Taxonomy" id="652676"/>
    <lineage>
        <taxon>unclassified sequences</taxon>
        <taxon>metagenomes</taxon>
        <taxon>ecological metagenomes</taxon>
    </lineage>
</organism>
<dbReference type="InterPro" id="IPR036869">
    <property type="entry name" value="J_dom_sf"/>
</dbReference>
<dbReference type="InterPro" id="IPR001623">
    <property type="entry name" value="DnaJ_domain"/>
</dbReference>
<dbReference type="EMBL" id="UOFG01000163">
    <property type="protein sequence ID" value="VAW62142.1"/>
    <property type="molecule type" value="Genomic_DNA"/>
</dbReference>
<evidence type="ECO:0000313" key="2">
    <source>
        <dbReference type="EMBL" id="VAW62142.1"/>
    </source>
</evidence>
<name>A0A3B0XFC9_9ZZZZ</name>
<dbReference type="AlphaFoldDB" id="A0A3B0XFC9"/>
<dbReference type="Pfam" id="PF00226">
    <property type="entry name" value="DnaJ"/>
    <property type="match status" value="1"/>
</dbReference>
<feature type="domain" description="J" evidence="1">
    <location>
        <begin position="166"/>
        <end position="219"/>
    </location>
</feature>
<dbReference type="SMART" id="SM00271">
    <property type="entry name" value="DnaJ"/>
    <property type="match status" value="1"/>
</dbReference>
<dbReference type="PROSITE" id="PS50076">
    <property type="entry name" value="DNAJ_2"/>
    <property type="match status" value="1"/>
</dbReference>
<dbReference type="SUPFAM" id="SSF46565">
    <property type="entry name" value="Chaperone J-domain"/>
    <property type="match status" value="1"/>
</dbReference>
<dbReference type="CDD" id="cd06257">
    <property type="entry name" value="DnaJ"/>
    <property type="match status" value="1"/>
</dbReference>
<reference evidence="2" key="1">
    <citation type="submission" date="2018-06" db="EMBL/GenBank/DDBJ databases">
        <authorList>
            <person name="Zhirakovskaya E."/>
        </authorList>
    </citation>
    <scope>NUCLEOTIDE SEQUENCE</scope>
</reference>